<evidence type="ECO:0000313" key="3">
    <source>
        <dbReference type="WBParaSite" id="TCNE_0000369801-mRNA-1"/>
    </source>
</evidence>
<keyword evidence="2" id="KW-1185">Reference proteome</keyword>
<evidence type="ECO:0000313" key="1">
    <source>
        <dbReference type="EMBL" id="VDM29415.1"/>
    </source>
</evidence>
<gene>
    <name evidence="1" type="ORF">TCNE_LOCUS3698</name>
</gene>
<organism evidence="2 3">
    <name type="scientific">Toxocara canis</name>
    <name type="common">Canine roundworm</name>
    <dbReference type="NCBI Taxonomy" id="6265"/>
    <lineage>
        <taxon>Eukaryota</taxon>
        <taxon>Metazoa</taxon>
        <taxon>Ecdysozoa</taxon>
        <taxon>Nematoda</taxon>
        <taxon>Chromadorea</taxon>
        <taxon>Rhabditida</taxon>
        <taxon>Spirurina</taxon>
        <taxon>Ascaridomorpha</taxon>
        <taxon>Ascaridoidea</taxon>
        <taxon>Toxocaridae</taxon>
        <taxon>Toxocara</taxon>
    </lineage>
</organism>
<name>A0A183U5C8_TOXCA</name>
<dbReference type="Proteomes" id="UP000050794">
    <property type="component" value="Unassembled WGS sequence"/>
</dbReference>
<dbReference type="WBParaSite" id="TCNE_0000369801-mRNA-1">
    <property type="protein sequence ID" value="TCNE_0000369801-mRNA-1"/>
    <property type="gene ID" value="TCNE_0000369801"/>
</dbReference>
<evidence type="ECO:0000313" key="2">
    <source>
        <dbReference type="Proteomes" id="UP000050794"/>
    </source>
</evidence>
<accession>A0A183U5C8</accession>
<reference evidence="1 2" key="2">
    <citation type="submission" date="2018-11" db="EMBL/GenBank/DDBJ databases">
        <authorList>
            <consortium name="Pathogen Informatics"/>
        </authorList>
    </citation>
    <scope>NUCLEOTIDE SEQUENCE [LARGE SCALE GENOMIC DNA]</scope>
</reference>
<protein>
    <submittedName>
        <fullName evidence="3">Secreted protein</fullName>
    </submittedName>
</protein>
<dbReference type="AlphaFoldDB" id="A0A183U5C8"/>
<sequence length="67" mass="7262">MLRSARGSSPDLGDSQQQAVVVLVTVAAAAVAQAAAIPRWISYWTSRGDDGRRLRQAKLIGRRMVLL</sequence>
<reference evidence="3" key="1">
    <citation type="submission" date="2016-06" db="UniProtKB">
        <authorList>
            <consortium name="WormBaseParasite"/>
        </authorList>
    </citation>
    <scope>IDENTIFICATION</scope>
</reference>
<dbReference type="EMBL" id="UYWY01005030">
    <property type="protein sequence ID" value="VDM29415.1"/>
    <property type="molecule type" value="Genomic_DNA"/>
</dbReference>
<proteinExistence type="predicted"/>